<accession>A0A0F4YE04</accession>
<keyword evidence="2" id="KW-0812">Transmembrane</keyword>
<name>A0A0F4YE04_RASE3</name>
<dbReference type="RefSeq" id="XP_013323024.1">
    <property type="nucleotide sequence ID" value="XM_013467570.1"/>
</dbReference>
<reference evidence="3 4" key="1">
    <citation type="submission" date="2015-04" db="EMBL/GenBank/DDBJ databases">
        <authorList>
            <person name="Heijne W.H."/>
            <person name="Fedorova N.D."/>
            <person name="Nierman W.C."/>
            <person name="Vollebregt A.W."/>
            <person name="Zhao Z."/>
            <person name="Wu L."/>
            <person name="Kumar M."/>
            <person name="Stam H."/>
            <person name="van den Berg M.A."/>
            <person name="Pel H.J."/>
        </authorList>
    </citation>
    <scope>NUCLEOTIDE SEQUENCE [LARGE SCALE GENOMIC DNA]</scope>
    <source>
        <strain evidence="3 4">CBS 393.64</strain>
    </source>
</reference>
<keyword evidence="2" id="KW-1133">Transmembrane helix</keyword>
<sequence>MHRQNSPSPKALAPSPLADFGLSLHTGFHHHRTESDSASASPSSATASPTSSPGSTFHSFYRKHRFSGSNHADSDSRSRSRSPFTVASFSSRRSPVFLRHRPSAVDLALSEERSRCDEDAIERIGLSMMEPRPVDPIPIAMDLNAHVLGDISSERSSWIQSQSQSMRVSPQPPRHSTIRLGSGIFGYGGIMNLIRTDYTALNCTGTFYMLVAGFFIAICRYVGTQVQTDFAIKSCHACPY</sequence>
<keyword evidence="2" id="KW-0472">Membrane</keyword>
<gene>
    <name evidence="3" type="ORF">T310_9983</name>
</gene>
<dbReference type="OrthoDB" id="4588567at2759"/>
<feature type="region of interest" description="Disordered" evidence="1">
    <location>
        <begin position="23"/>
        <end position="59"/>
    </location>
</feature>
<protein>
    <submittedName>
        <fullName evidence="3">Uncharacterized protein</fullName>
    </submittedName>
</protein>
<feature type="compositionally biased region" description="Low complexity" evidence="1">
    <location>
        <begin position="36"/>
        <end position="56"/>
    </location>
</feature>
<evidence type="ECO:0000313" key="4">
    <source>
        <dbReference type="Proteomes" id="UP000053958"/>
    </source>
</evidence>
<dbReference type="GeneID" id="25321891"/>
<evidence type="ECO:0000256" key="2">
    <source>
        <dbReference type="SAM" id="Phobius"/>
    </source>
</evidence>
<dbReference type="Proteomes" id="UP000053958">
    <property type="component" value="Unassembled WGS sequence"/>
</dbReference>
<keyword evidence="4" id="KW-1185">Reference proteome</keyword>
<dbReference type="EMBL" id="LASV01000776">
    <property type="protein sequence ID" value="KKA16412.1"/>
    <property type="molecule type" value="Genomic_DNA"/>
</dbReference>
<evidence type="ECO:0000313" key="3">
    <source>
        <dbReference type="EMBL" id="KKA16412.1"/>
    </source>
</evidence>
<evidence type="ECO:0000256" key="1">
    <source>
        <dbReference type="SAM" id="MobiDB-lite"/>
    </source>
</evidence>
<proteinExistence type="predicted"/>
<organism evidence="3 4">
    <name type="scientific">Rasamsonia emersonii (strain ATCC 16479 / CBS 393.64 / IMI 116815)</name>
    <dbReference type="NCBI Taxonomy" id="1408163"/>
    <lineage>
        <taxon>Eukaryota</taxon>
        <taxon>Fungi</taxon>
        <taxon>Dikarya</taxon>
        <taxon>Ascomycota</taxon>
        <taxon>Pezizomycotina</taxon>
        <taxon>Eurotiomycetes</taxon>
        <taxon>Eurotiomycetidae</taxon>
        <taxon>Eurotiales</taxon>
        <taxon>Trichocomaceae</taxon>
        <taxon>Rasamsonia</taxon>
    </lineage>
</organism>
<dbReference type="AlphaFoldDB" id="A0A0F4YE04"/>
<feature type="transmembrane region" description="Helical" evidence="2">
    <location>
        <begin position="206"/>
        <end position="223"/>
    </location>
</feature>
<comment type="caution">
    <text evidence="3">The sequence shown here is derived from an EMBL/GenBank/DDBJ whole genome shotgun (WGS) entry which is preliminary data.</text>
</comment>